<comment type="caution">
    <text evidence="2">The sequence shown here is derived from an EMBL/GenBank/DDBJ whole genome shotgun (WGS) entry which is preliminary data.</text>
</comment>
<reference evidence="2" key="1">
    <citation type="journal article" date="2023" name="Plant Biotechnol. J.">
        <title>Chromosome-level wild Hevea brasiliensis genome provides new tools for genomic-assisted breeding and valuable loci to elevate rubber yield.</title>
        <authorList>
            <person name="Cheng H."/>
            <person name="Song X."/>
            <person name="Hu Y."/>
            <person name="Wu T."/>
            <person name="Yang Q."/>
            <person name="An Z."/>
            <person name="Feng S."/>
            <person name="Deng Z."/>
            <person name="Wu W."/>
            <person name="Zeng X."/>
            <person name="Tu M."/>
            <person name="Wang X."/>
            <person name="Huang H."/>
        </authorList>
    </citation>
    <scope>NUCLEOTIDE SEQUENCE</scope>
    <source>
        <strain evidence="2">MT/VB/25A 57/8</strain>
    </source>
</reference>
<name>A0ABQ9ND68_HEVBR</name>
<evidence type="ECO:0000313" key="2">
    <source>
        <dbReference type="EMBL" id="KAJ9189748.1"/>
    </source>
</evidence>
<proteinExistence type="predicted"/>
<evidence type="ECO:0000313" key="3">
    <source>
        <dbReference type="Proteomes" id="UP001174677"/>
    </source>
</evidence>
<keyword evidence="3" id="KW-1185">Reference proteome</keyword>
<feature type="region of interest" description="Disordered" evidence="1">
    <location>
        <begin position="160"/>
        <end position="248"/>
    </location>
</feature>
<feature type="compositionally biased region" description="Polar residues" evidence="1">
    <location>
        <begin position="222"/>
        <end position="242"/>
    </location>
</feature>
<feature type="region of interest" description="Disordered" evidence="1">
    <location>
        <begin position="19"/>
        <end position="58"/>
    </location>
</feature>
<gene>
    <name evidence="2" type="ORF">P3X46_001003</name>
</gene>
<dbReference type="Proteomes" id="UP001174677">
    <property type="component" value="Chromosome 1"/>
</dbReference>
<accession>A0ABQ9ND68</accession>
<sequence>MGCGISKLDLKETGQGYQIRSLRRRSDDETDSLTSRNRKSVSSMPSEGGVGFLKRVIGSNERERGVERELEASSDHGRKSNVSSYSFCFKQPQVEIMEKESSKENKSQNKYHQYANNDDLHQEYIRPSDAEECAASILCSPGSPSFRVYCVNDFMAAPHEDNGDEELEENKSNKGSDKGSETPRAKKGRKGRGFRSAMHMGGSSRGLRGVLQRGGSAGMKNILSSTSCRNHTSSPSRDSTTKLIAKAV</sequence>
<evidence type="ECO:0000256" key="1">
    <source>
        <dbReference type="SAM" id="MobiDB-lite"/>
    </source>
</evidence>
<protein>
    <submittedName>
        <fullName evidence="2">Uncharacterized protein</fullName>
    </submittedName>
</protein>
<dbReference type="EMBL" id="JARPOI010000001">
    <property type="protein sequence ID" value="KAJ9189748.1"/>
    <property type="molecule type" value="Genomic_DNA"/>
</dbReference>
<organism evidence="2 3">
    <name type="scientific">Hevea brasiliensis</name>
    <name type="common">Para rubber tree</name>
    <name type="synonym">Siphonia brasiliensis</name>
    <dbReference type="NCBI Taxonomy" id="3981"/>
    <lineage>
        <taxon>Eukaryota</taxon>
        <taxon>Viridiplantae</taxon>
        <taxon>Streptophyta</taxon>
        <taxon>Embryophyta</taxon>
        <taxon>Tracheophyta</taxon>
        <taxon>Spermatophyta</taxon>
        <taxon>Magnoliopsida</taxon>
        <taxon>eudicotyledons</taxon>
        <taxon>Gunneridae</taxon>
        <taxon>Pentapetalae</taxon>
        <taxon>rosids</taxon>
        <taxon>fabids</taxon>
        <taxon>Malpighiales</taxon>
        <taxon>Euphorbiaceae</taxon>
        <taxon>Crotonoideae</taxon>
        <taxon>Micrandreae</taxon>
        <taxon>Hevea</taxon>
    </lineage>
</organism>
<feature type="compositionally biased region" description="Polar residues" evidence="1">
    <location>
        <begin position="32"/>
        <end position="45"/>
    </location>
</feature>
<feature type="compositionally biased region" description="Basic and acidic residues" evidence="1">
    <location>
        <begin position="169"/>
        <end position="184"/>
    </location>
</feature>